<dbReference type="SMART" id="SM00347">
    <property type="entry name" value="HTH_MARR"/>
    <property type="match status" value="1"/>
</dbReference>
<dbReference type="PANTHER" id="PTHR42756:SF1">
    <property type="entry name" value="TRANSCRIPTIONAL REPRESSOR OF EMRAB OPERON"/>
    <property type="match status" value="1"/>
</dbReference>
<dbReference type="InterPro" id="IPR000835">
    <property type="entry name" value="HTH_MarR-typ"/>
</dbReference>
<dbReference type="Proteomes" id="UP000189660">
    <property type="component" value="Chromosome"/>
</dbReference>
<dbReference type="CDD" id="cd00090">
    <property type="entry name" value="HTH_ARSR"/>
    <property type="match status" value="1"/>
</dbReference>
<keyword evidence="1" id="KW-0805">Transcription regulation</keyword>
<accession>A0A1U9MDJ3</accession>
<evidence type="ECO:0000256" key="3">
    <source>
        <dbReference type="ARBA" id="ARBA00023163"/>
    </source>
</evidence>
<dbReference type="AlphaFoldDB" id="A0A1U9MDJ3"/>
<organism evidence="5 6">
    <name type="scientific">Bartonella apihabitans</name>
    <dbReference type="NCBI Taxonomy" id="2750929"/>
    <lineage>
        <taxon>Bacteria</taxon>
        <taxon>Pseudomonadati</taxon>
        <taxon>Pseudomonadota</taxon>
        <taxon>Alphaproteobacteria</taxon>
        <taxon>Hyphomicrobiales</taxon>
        <taxon>Bartonellaceae</taxon>
        <taxon>Bartonella</taxon>
    </lineage>
</organism>
<dbReference type="GO" id="GO:0003677">
    <property type="term" value="F:DNA binding"/>
    <property type="evidence" value="ECO:0007669"/>
    <property type="project" value="UniProtKB-KW"/>
</dbReference>
<dbReference type="KEGG" id="bapa:BBC0178_019460"/>
<evidence type="ECO:0000313" key="6">
    <source>
        <dbReference type="Proteomes" id="UP000189660"/>
    </source>
</evidence>
<sequence>MPDKTRIPALEIVQSTARMMKTLLARRLYEFGLYAGQDRIILLLAMKDGQSPGSLAKRLGVKLPTVTKTIARLQEQGFVTKRGSHKDQRKFHIFLTKDGHNIVNLIERALEETEREVTGGLDEQEQFTLLTLMDRIHKNLEQQQSLLTDTYR</sequence>
<dbReference type="InterPro" id="IPR036390">
    <property type="entry name" value="WH_DNA-bd_sf"/>
</dbReference>
<dbReference type="PROSITE" id="PS50995">
    <property type="entry name" value="HTH_MARR_2"/>
    <property type="match status" value="1"/>
</dbReference>
<feature type="domain" description="HTH marR-type" evidence="4">
    <location>
        <begin position="6"/>
        <end position="138"/>
    </location>
</feature>
<evidence type="ECO:0000256" key="2">
    <source>
        <dbReference type="ARBA" id="ARBA00023125"/>
    </source>
</evidence>
<dbReference type="RefSeq" id="WP_078040041.1">
    <property type="nucleotide sequence ID" value="NZ_CP015820.1"/>
</dbReference>
<evidence type="ECO:0000256" key="1">
    <source>
        <dbReference type="ARBA" id="ARBA00023015"/>
    </source>
</evidence>
<evidence type="ECO:0000313" key="5">
    <source>
        <dbReference type="EMBL" id="AQT43388.1"/>
    </source>
</evidence>
<reference evidence="5 6" key="1">
    <citation type="submission" date="2016-11" db="EMBL/GenBank/DDBJ databases">
        <title>Comparative genomics of Bartonella apis.</title>
        <authorList>
            <person name="Engel P."/>
        </authorList>
    </citation>
    <scope>NUCLEOTIDE SEQUENCE [LARGE SCALE GENOMIC DNA]</scope>
    <source>
        <strain evidence="5 6">BBC0178</strain>
    </source>
</reference>
<dbReference type="InterPro" id="IPR011991">
    <property type="entry name" value="ArsR-like_HTH"/>
</dbReference>
<gene>
    <name evidence="5" type="ORF">BBC0178_019460</name>
</gene>
<dbReference type="SUPFAM" id="SSF46785">
    <property type="entry name" value="Winged helix' DNA-binding domain"/>
    <property type="match status" value="1"/>
</dbReference>
<dbReference type="InterPro" id="IPR036388">
    <property type="entry name" value="WH-like_DNA-bd_sf"/>
</dbReference>
<dbReference type="Pfam" id="PF01047">
    <property type="entry name" value="MarR"/>
    <property type="match status" value="1"/>
</dbReference>
<dbReference type="GO" id="GO:0003700">
    <property type="term" value="F:DNA-binding transcription factor activity"/>
    <property type="evidence" value="ECO:0007669"/>
    <property type="project" value="InterPro"/>
</dbReference>
<keyword evidence="2 5" id="KW-0238">DNA-binding</keyword>
<dbReference type="EMBL" id="CP015820">
    <property type="protein sequence ID" value="AQT43388.1"/>
    <property type="molecule type" value="Genomic_DNA"/>
</dbReference>
<keyword evidence="3" id="KW-0804">Transcription</keyword>
<name>A0A1U9MDJ3_9HYPH</name>
<dbReference type="PANTHER" id="PTHR42756">
    <property type="entry name" value="TRANSCRIPTIONAL REGULATOR, MARR"/>
    <property type="match status" value="1"/>
</dbReference>
<dbReference type="PRINTS" id="PR00598">
    <property type="entry name" value="HTHMARR"/>
</dbReference>
<dbReference type="Gene3D" id="1.10.10.10">
    <property type="entry name" value="Winged helix-like DNA-binding domain superfamily/Winged helix DNA-binding domain"/>
    <property type="match status" value="1"/>
</dbReference>
<protein>
    <submittedName>
        <fullName evidence="5">DNA-binding transcriptional regulator, MarR family</fullName>
    </submittedName>
</protein>
<keyword evidence="6" id="KW-1185">Reference proteome</keyword>
<evidence type="ECO:0000259" key="4">
    <source>
        <dbReference type="PROSITE" id="PS50995"/>
    </source>
</evidence>
<proteinExistence type="predicted"/>
<dbReference type="OrthoDB" id="8448256at2"/>